<evidence type="ECO:0000313" key="6">
    <source>
        <dbReference type="EMBL" id="QCK88757.1"/>
    </source>
</evidence>
<dbReference type="Proteomes" id="UP000298588">
    <property type="component" value="Chromosome"/>
</dbReference>
<dbReference type="InterPro" id="IPR015168">
    <property type="entry name" value="SsuA/THI5"/>
</dbReference>
<protein>
    <submittedName>
        <fullName evidence="6">ABC transporter substrate-binding protein</fullName>
    </submittedName>
</protein>
<dbReference type="OrthoDB" id="7375392at2"/>
<evidence type="ECO:0000256" key="2">
    <source>
        <dbReference type="ARBA" id="ARBA00010742"/>
    </source>
</evidence>
<comment type="subcellular location">
    <subcellularLocation>
        <location evidence="1">Periplasm</location>
    </subcellularLocation>
</comment>
<feature type="domain" description="SsuA/THI5-like" evidence="5">
    <location>
        <begin position="37"/>
        <end position="251"/>
    </location>
</feature>
<accession>A0A4D7QUP7</accession>
<gene>
    <name evidence="6" type="ORF">E8L99_11365</name>
</gene>
<dbReference type="PANTHER" id="PTHR30024:SF47">
    <property type="entry name" value="TAURINE-BINDING PERIPLASMIC PROTEIN"/>
    <property type="match status" value="1"/>
</dbReference>
<proteinExistence type="inferred from homology"/>
<evidence type="ECO:0000259" key="5">
    <source>
        <dbReference type="Pfam" id="PF09084"/>
    </source>
</evidence>
<keyword evidence="7" id="KW-1185">Reference proteome</keyword>
<name>A0A4D7QUP7_9HYPH</name>
<keyword evidence="3 4" id="KW-0732">Signal</keyword>
<dbReference type="EMBL" id="CP039865">
    <property type="protein sequence ID" value="QCK88757.1"/>
    <property type="molecule type" value="Genomic_DNA"/>
</dbReference>
<dbReference type="PANTHER" id="PTHR30024">
    <property type="entry name" value="ALIPHATIC SULFONATES-BINDING PROTEIN-RELATED"/>
    <property type="match status" value="1"/>
</dbReference>
<comment type="similarity">
    <text evidence="2">Belongs to the bacterial solute-binding protein SsuA/TauA family.</text>
</comment>
<evidence type="ECO:0000256" key="3">
    <source>
        <dbReference type="ARBA" id="ARBA00022729"/>
    </source>
</evidence>
<dbReference type="Pfam" id="PF09084">
    <property type="entry name" value="NMT1"/>
    <property type="match status" value="1"/>
</dbReference>
<evidence type="ECO:0000256" key="4">
    <source>
        <dbReference type="SAM" id="SignalP"/>
    </source>
</evidence>
<dbReference type="Gene3D" id="3.40.190.10">
    <property type="entry name" value="Periplasmic binding protein-like II"/>
    <property type="match status" value="2"/>
</dbReference>
<feature type="chain" id="PRO_5020645564" evidence="4">
    <location>
        <begin position="26"/>
        <end position="312"/>
    </location>
</feature>
<dbReference type="GO" id="GO:0042597">
    <property type="term" value="C:periplasmic space"/>
    <property type="evidence" value="ECO:0007669"/>
    <property type="project" value="UniProtKB-SubCell"/>
</dbReference>
<dbReference type="KEGG" id="paqt:E8L99_11365"/>
<organism evidence="6 7">
    <name type="scientific">Phreatobacter aquaticus</name>
    <dbReference type="NCBI Taxonomy" id="2570229"/>
    <lineage>
        <taxon>Bacteria</taxon>
        <taxon>Pseudomonadati</taxon>
        <taxon>Pseudomonadota</taxon>
        <taxon>Alphaproteobacteria</taxon>
        <taxon>Hyphomicrobiales</taxon>
        <taxon>Phreatobacteraceae</taxon>
        <taxon>Phreatobacter</taxon>
    </lineage>
</organism>
<dbReference type="SUPFAM" id="SSF53850">
    <property type="entry name" value="Periplasmic binding protein-like II"/>
    <property type="match status" value="1"/>
</dbReference>
<evidence type="ECO:0000313" key="7">
    <source>
        <dbReference type="Proteomes" id="UP000298588"/>
    </source>
</evidence>
<reference evidence="6 7" key="1">
    <citation type="submission" date="2019-04" db="EMBL/GenBank/DDBJ databases">
        <title>Phreatobacter aquaticus sp. nov.</title>
        <authorList>
            <person name="Choi A."/>
            <person name="Baek K."/>
        </authorList>
    </citation>
    <scope>NUCLEOTIDE SEQUENCE [LARGE SCALE GENOMIC DNA]</scope>
    <source>
        <strain evidence="6 7">NMCR1094</strain>
    </source>
</reference>
<dbReference type="AlphaFoldDB" id="A0A4D7QUP7"/>
<feature type="signal peptide" evidence="4">
    <location>
        <begin position="1"/>
        <end position="25"/>
    </location>
</feature>
<sequence>MAKGLAALVAAVIGTSVFMAGSASAQHRIKIGCTATTDCASAMVAIDQGIFRKHGIEAEMVLIGINSNIPAALLSNSIQIGGPTSSVFLQAADGGLPIVGVAGASVMSPATNPLVAAFVRNGLTLTKPADFIGRKVGAPGFGAYLHVLFVKWLMDNGVDPSKVNFVEVSFPTMSDVIRSQAVDVVLAGEPTVARMLEARVGTIGARYVAELARTDPIIFYAAARSWAAQNPQAVAGFRAAIREAAEIVNTDDDKASESIAKFTRQQMALVRSVPRSRANPSLTGDNLRWWVEVMTQQKLLQGTPDVNSFILP</sequence>
<evidence type="ECO:0000256" key="1">
    <source>
        <dbReference type="ARBA" id="ARBA00004418"/>
    </source>
</evidence>